<dbReference type="InterPro" id="IPR002912">
    <property type="entry name" value="ACT_dom"/>
</dbReference>
<name>X0Y2N6_9ZZZZ</name>
<comment type="caution">
    <text evidence="2">The sequence shown here is derived from an EMBL/GenBank/DDBJ whole genome shotgun (WGS) entry which is preliminary data.</text>
</comment>
<feature type="non-terminal residue" evidence="2">
    <location>
        <position position="1"/>
    </location>
</feature>
<reference evidence="2" key="1">
    <citation type="journal article" date="2014" name="Front. Microbiol.">
        <title>High frequency of phylogenetically diverse reductive dehalogenase-homologous genes in deep subseafloor sedimentary metagenomes.</title>
        <authorList>
            <person name="Kawai M."/>
            <person name="Futagami T."/>
            <person name="Toyoda A."/>
            <person name="Takaki Y."/>
            <person name="Nishi S."/>
            <person name="Hori S."/>
            <person name="Arai W."/>
            <person name="Tsubouchi T."/>
            <person name="Morono Y."/>
            <person name="Uchiyama I."/>
            <person name="Ito T."/>
            <person name="Fujiyama A."/>
            <person name="Inagaki F."/>
            <person name="Takami H."/>
        </authorList>
    </citation>
    <scope>NUCLEOTIDE SEQUENCE</scope>
    <source>
        <strain evidence="2">Expedition CK06-06</strain>
    </source>
</reference>
<feature type="domain" description="ACT" evidence="1">
    <location>
        <begin position="67"/>
        <end position="122"/>
    </location>
</feature>
<dbReference type="AlphaFoldDB" id="X0Y2N6"/>
<evidence type="ECO:0000313" key="2">
    <source>
        <dbReference type="EMBL" id="GAG50104.1"/>
    </source>
</evidence>
<protein>
    <recommendedName>
        <fullName evidence="1">ACT domain-containing protein</fullName>
    </recommendedName>
</protein>
<dbReference type="PROSITE" id="PS51671">
    <property type="entry name" value="ACT"/>
    <property type="match status" value="1"/>
</dbReference>
<dbReference type="EMBL" id="BARS01057286">
    <property type="protein sequence ID" value="GAG50104.1"/>
    <property type="molecule type" value="Genomic_DNA"/>
</dbReference>
<dbReference type="InterPro" id="IPR045865">
    <property type="entry name" value="ACT-like_dom_sf"/>
</dbReference>
<proteinExistence type="predicted"/>
<organism evidence="2">
    <name type="scientific">marine sediment metagenome</name>
    <dbReference type="NCBI Taxonomy" id="412755"/>
    <lineage>
        <taxon>unclassified sequences</taxon>
        <taxon>metagenomes</taxon>
        <taxon>ecological metagenomes</taxon>
    </lineage>
</organism>
<dbReference type="PANTHER" id="PTHR40099:SF1">
    <property type="entry name" value="ACETOLACTATE SYNTHASE, SMALL SUBUNIT"/>
    <property type="match status" value="1"/>
</dbReference>
<evidence type="ECO:0000259" key="1">
    <source>
        <dbReference type="PROSITE" id="PS51671"/>
    </source>
</evidence>
<sequence>QMHITMDDSVGKLAEVTGKIKDAGVNIFSLAAWTEGGKGNLMTVTDDNDKACGAIGDLTESCREDEAVYVKVPHEAGSLNAAAGKLADAGINIQFVYATTAEAGEAGVILVTSDNAKAAEIL</sequence>
<dbReference type="Gene3D" id="3.30.2130.10">
    <property type="entry name" value="VC0802-like"/>
    <property type="match status" value="1"/>
</dbReference>
<dbReference type="PANTHER" id="PTHR40099">
    <property type="entry name" value="ACETOLACTATE SYNTHASE, SMALL SUBUNIT"/>
    <property type="match status" value="1"/>
</dbReference>
<accession>X0Y2N6</accession>
<gene>
    <name evidence="2" type="ORF">S01H1_84050</name>
</gene>
<dbReference type="SUPFAM" id="SSF55021">
    <property type="entry name" value="ACT-like"/>
    <property type="match status" value="2"/>
</dbReference>